<evidence type="ECO:0000313" key="1">
    <source>
        <dbReference type="EMBL" id="CAB1438331.1"/>
    </source>
</evidence>
<comment type="caution">
    <text evidence="1">The sequence shown here is derived from an EMBL/GenBank/DDBJ whole genome shotgun (WGS) entry which is preliminary data.</text>
</comment>
<gene>
    <name evidence="1" type="ORF">PLEPLA_LOCUS26274</name>
</gene>
<accession>A0A9N7UUF7</accession>
<dbReference type="Proteomes" id="UP001153269">
    <property type="component" value="Unassembled WGS sequence"/>
</dbReference>
<sequence>MFKYAIRNTLVEAWLKERPWVSNFVPYLVEVRDRLEKYHNPPAPSSNPFEGTRLARGGPQLTSLFLRRQRSSHWRWLLSLLRAGGSNLMSPMFRRQRSSLHLLRSLLRAVILLSAASSKQFPGCDPAERMPIAGT</sequence>
<name>A0A9N7UUF7_PLEPL</name>
<dbReference type="EMBL" id="CADEAL010002138">
    <property type="protein sequence ID" value="CAB1438331.1"/>
    <property type="molecule type" value="Genomic_DNA"/>
</dbReference>
<evidence type="ECO:0000313" key="2">
    <source>
        <dbReference type="Proteomes" id="UP001153269"/>
    </source>
</evidence>
<keyword evidence="2" id="KW-1185">Reference proteome</keyword>
<protein>
    <submittedName>
        <fullName evidence="1">Uncharacterized protein</fullName>
    </submittedName>
</protein>
<reference evidence="1" key="1">
    <citation type="submission" date="2020-03" db="EMBL/GenBank/DDBJ databases">
        <authorList>
            <person name="Weist P."/>
        </authorList>
    </citation>
    <scope>NUCLEOTIDE SEQUENCE</scope>
</reference>
<organism evidence="1 2">
    <name type="scientific">Pleuronectes platessa</name>
    <name type="common">European plaice</name>
    <dbReference type="NCBI Taxonomy" id="8262"/>
    <lineage>
        <taxon>Eukaryota</taxon>
        <taxon>Metazoa</taxon>
        <taxon>Chordata</taxon>
        <taxon>Craniata</taxon>
        <taxon>Vertebrata</taxon>
        <taxon>Euteleostomi</taxon>
        <taxon>Actinopterygii</taxon>
        <taxon>Neopterygii</taxon>
        <taxon>Teleostei</taxon>
        <taxon>Neoteleostei</taxon>
        <taxon>Acanthomorphata</taxon>
        <taxon>Carangaria</taxon>
        <taxon>Pleuronectiformes</taxon>
        <taxon>Pleuronectoidei</taxon>
        <taxon>Pleuronectidae</taxon>
        <taxon>Pleuronectes</taxon>
    </lineage>
</organism>
<proteinExistence type="predicted"/>
<dbReference type="AlphaFoldDB" id="A0A9N7UUF7"/>